<evidence type="ECO:0000313" key="2">
    <source>
        <dbReference type="Proteomes" id="UP001621706"/>
    </source>
</evidence>
<protein>
    <submittedName>
        <fullName evidence="1">Response regulator</fullName>
    </submittedName>
</protein>
<dbReference type="InterPro" id="IPR011006">
    <property type="entry name" value="CheY-like_superfamily"/>
</dbReference>
<dbReference type="RefSeq" id="WP_088397683.1">
    <property type="nucleotide sequence ID" value="NZ_JAZGZP010000009.1"/>
</dbReference>
<gene>
    <name evidence="1" type="ORF">V3I07_07520</name>
</gene>
<dbReference type="SUPFAM" id="SSF52172">
    <property type="entry name" value="CheY-like"/>
    <property type="match status" value="1"/>
</dbReference>
<accession>A0ABW8P869</accession>
<organism evidence="1 2">
    <name type="scientific">Flavobacterium oreochromis</name>
    <dbReference type="NCBI Taxonomy" id="2906078"/>
    <lineage>
        <taxon>Bacteria</taxon>
        <taxon>Pseudomonadati</taxon>
        <taxon>Bacteroidota</taxon>
        <taxon>Flavobacteriia</taxon>
        <taxon>Flavobacteriales</taxon>
        <taxon>Flavobacteriaceae</taxon>
        <taxon>Flavobacterium</taxon>
    </lineage>
</organism>
<dbReference type="Proteomes" id="UP001621706">
    <property type="component" value="Unassembled WGS sequence"/>
</dbReference>
<dbReference type="EMBL" id="JAZGZP010000009">
    <property type="protein sequence ID" value="MFK7000741.1"/>
    <property type="molecule type" value="Genomic_DNA"/>
</dbReference>
<reference evidence="1 2" key="1">
    <citation type="submission" date="2024-02" db="EMBL/GenBank/DDBJ databases">
        <title>Comparative Genomic Analysis of Flavobacterium Species Causing Columnaris Disease of Freshwater Fish in Thailand: Insights into Virulence and Resistance Mechanisms.</title>
        <authorList>
            <person name="Nguyen D."/>
            <person name="Chokmangmeepisarn P."/>
            <person name="Khianchaikhan K."/>
            <person name="Morishita M."/>
            <person name="Bunnoy A."/>
            <person name="Rodkhum C."/>
        </authorList>
    </citation>
    <scope>NUCLEOTIDE SEQUENCE [LARGE SCALE GENOMIC DNA]</scope>
    <source>
        <strain evidence="1 2">CNRT2201</strain>
    </source>
</reference>
<keyword evidence="2" id="KW-1185">Reference proteome</keyword>
<sequence length="129" mass="15253">MKIAIFENEYDTVEMAFKYLNKKYYNNAIIFENYPRSESFSDLTKLVEYDLVIIDLDLSSQSKLDGFGLIRKIENTINQPYKLLIFTGQNLDNDYHTQNGLKNKYPILEKPVNYNKLYNKFQELGISQE</sequence>
<evidence type="ECO:0000313" key="1">
    <source>
        <dbReference type="EMBL" id="MFK7000741.1"/>
    </source>
</evidence>
<dbReference type="Gene3D" id="3.40.50.2300">
    <property type="match status" value="1"/>
</dbReference>
<comment type="caution">
    <text evidence="1">The sequence shown here is derived from an EMBL/GenBank/DDBJ whole genome shotgun (WGS) entry which is preliminary data.</text>
</comment>
<name>A0ABW8P869_9FLAO</name>
<proteinExistence type="predicted"/>